<evidence type="ECO:0008006" key="4">
    <source>
        <dbReference type="Google" id="ProtNLM"/>
    </source>
</evidence>
<dbReference type="EMBL" id="CP003620">
    <property type="protein sequence ID" value="AFZ14497.1"/>
    <property type="molecule type" value="Genomic_DNA"/>
</dbReference>
<dbReference type="OrthoDB" id="447818at2"/>
<dbReference type="eggNOG" id="COG2197">
    <property type="taxonomic scope" value="Bacteria"/>
</dbReference>
<reference evidence="2 3" key="1">
    <citation type="submission" date="2012-06" db="EMBL/GenBank/DDBJ databases">
        <title>Finished chromosome of genome of Crinalium epipsammum PCC 9333.</title>
        <authorList>
            <consortium name="US DOE Joint Genome Institute"/>
            <person name="Gugger M."/>
            <person name="Coursin T."/>
            <person name="Rippka R."/>
            <person name="Tandeau De Marsac N."/>
            <person name="Huntemann M."/>
            <person name="Wei C.-L."/>
            <person name="Han J."/>
            <person name="Detter J.C."/>
            <person name="Han C."/>
            <person name="Tapia R."/>
            <person name="Davenport K."/>
            <person name="Daligault H."/>
            <person name="Erkkila T."/>
            <person name="Gu W."/>
            <person name="Munk A.C.C."/>
            <person name="Teshima H."/>
            <person name="Xu Y."/>
            <person name="Chain P."/>
            <person name="Chen A."/>
            <person name="Krypides N."/>
            <person name="Mavromatis K."/>
            <person name="Markowitz V."/>
            <person name="Szeto E."/>
            <person name="Ivanova N."/>
            <person name="Mikhailova N."/>
            <person name="Ovchinnikova G."/>
            <person name="Pagani I."/>
            <person name="Pati A."/>
            <person name="Goodwin L."/>
            <person name="Peters L."/>
            <person name="Pitluck S."/>
            <person name="Woyke T."/>
            <person name="Kerfeld C."/>
        </authorList>
    </citation>
    <scope>NUCLEOTIDE SEQUENCE [LARGE SCALE GENOMIC DNA]</scope>
    <source>
        <strain evidence="2 3">PCC 9333</strain>
    </source>
</reference>
<dbReference type="InterPro" id="IPR049910">
    <property type="entry name" value="HetZ-rel"/>
</dbReference>
<name>K9W415_9CYAN</name>
<dbReference type="STRING" id="1173022.Cri9333_3684"/>
<protein>
    <recommendedName>
        <fullName evidence="4">ATPase involved in DNA repair</fullName>
    </recommendedName>
</protein>
<dbReference type="Proteomes" id="UP000010472">
    <property type="component" value="Chromosome"/>
</dbReference>
<dbReference type="AlphaFoldDB" id="K9W415"/>
<evidence type="ECO:0000256" key="1">
    <source>
        <dbReference type="SAM" id="MobiDB-lite"/>
    </source>
</evidence>
<organism evidence="2 3">
    <name type="scientific">Crinalium epipsammum PCC 9333</name>
    <dbReference type="NCBI Taxonomy" id="1173022"/>
    <lineage>
        <taxon>Bacteria</taxon>
        <taxon>Bacillati</taxon>
        <taxon>Cyanobacteriota</taxon>
        <taxon>Cyanophyceae</taxon>
        <taxon>Gomontiellales</taxon>
        <taxon>Gomontiellaceae</taxon>
        <taxon>Crinalium</taxon>
    </lineage>
</organism>
<accession>K9W415</accession>
<dbReference type="NCBIfam" id="NF037964">
    <property type="entry name" value="HetZ_related"/>
    <property type="match status" value="1"/>
</dbReference>
<proteinExistence type="predicted"/>
<dbReference type="RefSeq" id="WP_015204600.1">
    <property type="nucleotide sequence ID" value="NC_019753.1"/>
</dbReference>
<keyword evidence="3" id="KW-1185">Reference proteome</keyword>
<dbReference type="HOGENOM" id="CLU_042031_0_0_3"/>
<evidence type="ECO:0000313" key="2">
    <source>
        <dbReference type="EMBL" id="AFZ14497.1"/>
    </source>
</evidence>
<feature type="region of interest" description="Disordered" evidence="1">
    <location>
        <begin position="1"/>
        <end position="20"/>
    </location>
</feature>
<sequence length="401" mass="46413">MNTNTANLVTEISTSNTDPQPLSVRETQMQNLTELLVEELRSQIGSASRMQSVASRIAMEVERICSKSDRIQNSGEVRSWQLSLARHRLQKCLSYYNLGSKQGRIELHSILSAIVYRYISPPQSHLGFQARYSLIEDFMQEFYAESLKAFRRENQLPDNYTPRTLLELSEYMAFTDLYAKRRITLPNGYSQQLIVLRAQSFAKRQPAETAIDIEQAFESAKSEEGELQQRSPAMQQVRSQLVSSTPDPTDAVLRDRVVSELLQYLESQGQSDCVDYLVLKMADLSVPEIDSILGLAPRERDYLQQRFKYHVEKFARASHWELVHQWLGAEIDQKLGMPTQQWQAFFEQLSPQQQQLLQLKQAQKSDDEIAKTLKWTAKQVQKRWSQLLELAWKTRNSEIQK</sequence>
<dbReference type="KEGG" id="cep:Cri9333_3684"/>
<dbReference type="PATRIC" id="fig|1173022.3.peg.3962"/>
<gene>
    <name evidence="2" type="ORF">Cri9333_3684</name>
</gene>
<evidence type="ECO:0000313" key="3">
    <source>
        <dbReference type="Proteomes" id="UP000010472"/>
    </source>
</evidence>